<evidence type="ECO:0000313" key="11">
    <source>
        <dbReference type="Ensembl" id="ENSSMRP00000021437.1"/>
    </source>
</evidence>
<evidence type="ECO:0000313" key="12">
    <source>
        <dbReference type="Proteomes" id="UP000694421"/>
    </source>
</evidence>
<keyword evidence="7" id="KW-0472">Membrane</keyword>
<proteinExistence type="predicted"/>
<evidence type="ECO:0000256" key="5">
    <source>
        <dbReference type="ARBA" id="ARBA00022859"/>
    </source>
</evidence>
<dbReference type="InterPro" id="IPR011162">
    <property type="entry name" value="MHC_I/II-like_Ag-recog"/>
</dbReference>
<dbReference type="GO" id="GO:0042612">
    <property type="term" value="C:MHC class I protein complex"/>
    <property type="evidence" value="ECO:0007669"/>
    <property type="project" value="UniProtKB-KW"/>
</dbReference>
<dbReference type="InterPro" id="IPR037055">
    <property type="entry name" value="MHC_I-like_Ag-recog_sf"/>
</dbReference>
<reference evidence="11" key="2">
    <citation type="submission" date="2025-09" db="UniProtKB">
        <authorList>
            <consortium name="Ensembl"/>
        </authorList>
    </citation>
    <scope>IDENTIFICATION</scope>
</reference>
<dbReference type="InterPro" id="IPR011161">
    <property type="entry name" value="MHC_I-like_Ag-recog"/>
</dbReference>
<keyword evidence="5" id="KW-0391">Immunity</keyword>
<evidence type="ECO:0000256" key="9">
    <source>
        <dbReference type="ARBA" id="ARBA00023180"/>
    </source>
</evidence>
<keyword evidence="2" id="KW-0490">MHC I</keyword>
<dbReference type="GeneTree" id="ENSGT01000000216594"/>
<accession>A0A8D0DT56</accession>
<keyword evidence="4" id="KW-0732">Signal</keyword>
<keyword evidence="12" id="KW-1185">Reference proteome</keyword>
<dbReference type="SUPFAM" id="SSF54452">
    <property type="entry name" value="MHC antigen-recognition domain"/>
    <property type="match status" value="1"/>
</dbReference>
<dbReference type="GO" id="GO:0006955">
    <property type="term" value="P:immune response"/>
    <property type="evidence" value="ECO:0007669"/>
    <property type="project" value="TreeGrafter"/>
</dbReference>
<comment type="subcellular location">
    <subcellularLocation>
        <location evidence="1">Membrane</location>
        <topology evidence="1">Single-pass type I membrane protein</topology>
    </subcellularLocation>
</comment>
<keyword evidence="6" id="KW-1133">Transmembrane helix</keyword>
<dbReference type="Proteomes" id="UP000694421">
    <property type="component" value="Unplaced"/>
</dbReference>
<keyword evidence="3" id="KW-0812">Transmembrane</keyword>
<dbReference type="Gene3D" id="3.30.500.10">
    <property type="entry name" value="MHC class I-like antigen recognition-like"/>
    <property type="match status" value="1"/>
</dbReference>
<feature type="domain" description="MHC class I-like antigen recognition-like" evidence="10">
    <location>
        <begin position="30"/>
        <end position="110"/>
    </location>
</feature>
<dbReference type="Pfam" id="PF00129">
    <property type="entry name" value="MHC_I"/>
    <property type="match status" value="1"/>
</dbReference>
<evidence type="ECO:0000256" key="7">
    <source>
        <dbReference type="ARBA" id="ARBA00023136"/>
    </source>
</evidence>
<evidence type="ECO:0000256" key="8">
    <source>
        <dbReference type="ARBA" id="ARBA00023157"/>
    </source>
</evidence>
<dbReference type="AlphaFoldDB" id="A0A8D0DT56"/>
<keyword evidence="8" id="KW-1015">Disulfide bond</keyword>
<dbReference type="InterPro" id="IPR050208">
    <property type="entry name" value="MHC_class-I_related"/>
</dbReference>
<dbReference type="GO" id="GO:0005615">
    <property type="term" value="C:extracellular space"/>
    <property type="evidence" value="ECO:0007669"/>
    <property type="project" value="TreeGrafter"/>
</dbReference>
<organism evidence="11 12">
    <name type="scientific">Salvator merianae</name>
    <name type="common">Argentine black and white tegu</name>
    <name type="synonym">Tupinambis merianae</name>
    <dbReference type="NCBI Taxonomy" id="96440"/>
    <lineage>
        <taxon>Eukaryota</taxon>
        <taxon>Metazoa</taxon>
        <taxon>Chordata</taxon>
        <taxon>Craniata</taxon>
        <taxon>Vertebrata</taxon>
        <taxon>Euteleostomi</taxon>
        <taxon>Lepidosauria</taxon>
        <taxon>Squamata</taxon>
        <taxon>Bifurcata</taxon>
        <taxon>Unidentata</taxon>
        <taxon>Episquamata</taxon>
        <taxon>Laterata</taxon>
        <taxon>Teiioidea</taxon>
        <taxon>Teiidae</taxon>
        <taxon>Salvator</taxon>
    </lineage>
</organism>
<reference evidence="11" key="1">
    <citation type="submission" date="2025-08" db="UniProtKB">
        <authorList>
            <consortium name="Ensembl"/>
        </authorList>
    </citation>
    <scope>IDENTIFICATION</scope>
</reference>
<dbReference type="Ensembl" id="ENSSMRT00000025120.1">
    <property type="protein sequence ID" value="ENSSMRP00000021437.1"/>
    <property type="gene ID" value="ENSSMRG00000016676.1"/>
</dbReference>
<evidence type="ECO:0000256" key="6">
    <source>
        <dbReference type="ARBA" id="ARBA00022989"/>
    </source>
</evidence>
<evidence type="ECO:0000259" key="10">
    <source>
        <dbReference type="Pfam" id="PF00129"/>
    </source>
</evidence>
<evidence type="ECO:0000256" key="2">
    <source>
        <dbReference type="ARBA" id="ARBA00022451"/>
    </source>
</evidence>
<evidence type="ECO:0000256" key="4">
    <source>
        <dbReference type="ARBA" id="ARBA00022729"/>
    </source>
</evidence>
<evidence type="ECO:0000256" key="3">
    <source>
        <dbReference type="ARBA" id="ARBA00022692"/>
    </source>
</evidence>
<dbReference type="GO" id="GO:0009897">
    <property type="term" value="C:external side of plasma membrane"/>
    <property type="evidence" value="ECO:0007669"/>
    <property type="project" value="TreeGrafter"/>
</dbReference>
<dbReference type="PANTHER" id="PTHR16675:SF242">
    <property type="entry name" value="MAJOR HISTOCOMPATIBILITY COMPLEX CLASS I-RELATED GENE PROTEIN"/>
    <property type="match status" value="1"/>
</dbReference>
<name>A0A8D0DT56_SALMN</name>
<dbReference type="PANTHER" id="PTHR16675">
    <property type="entry name" value="MHC CLASS I-RELATED"/>
    <property type="match status" value="1"/>
</dbReference>
<protein>
    <recommendedName>
        <fullName evidence="10">MHC class I-like antigen recognition-like domain-containing protein</fullName>
    </recommendedName>
</protein>
<dbReference type="GO" id="GO:0002474">
    <property type="term" value="P:antigen processing and presentation of peptide antigen via MHC class I"/>
    <property type="evidence" value="ECO:0007669"/>
    <property type="project" value="UniProtKB-KW"/>
</dbReference>
<sequence length="126" mass="14334">MVCLAPHFPFVHLSSGNRQGPQACGSYSKSLAVPERRLPQFVAKAYVDDQIIGYYDSKVREASPAVPWVKKIEMEAPGFWKWNTQRTQDSERVFRDDLRILQRRYNQTEGKWSIGFTPGSVGLAVS</sequence>
<evidence type="ECO:0000256" key="1">
    <source>
        <dbReference type="ARBA" id="ARBA00004479"/>
    </source>
</evidence>
<keyword evidence="9" id="KW-0325">Glycoprotein</keyword>